<dbReference type="Pfam" id="PF02653">
    <property type="entry name" value="BPD_transp_2"/>
    <property type="match status" value="1"/>
</dbReference>
<evidence type="ECO:0000256" key="6">
    <source>
        <dbReference type="SAM" id="Phobius"/>
    </source>
</evidence>
<keyword evidence="4 6" id="KW-1133">Transmembrane helix</keyword>
<accession>A0A0J7J5H6</accession>
<evidence type="ECO:0000256" key="2">
    <source>
        <dbReference type="ARBA" id="ARBA00022475"/>
    </source>
</evidence>
<evidence type="ECO:0000256" key="4">
    <source>
        <dbReference type="ARBA" id="ARBA00022989"/>
    </source>
</evidence>
<evidence type="ECO:0000313" key="8">
    <source>
        <dbReference type="Proteomes" id="UP000036102"/>
    </source>
</evidence>
<proteinExistence type="predicted"/>
<feature type="transmembrane region" description="Helical" evidence="6">
    <location>
        <begin position="207"/>
        <end position="233"/>
    </location>
</feature>
<dbReference type="Proteomes" id="UP000036102">
    <property type="component" value="Unassembled WGS sequence"/>
</dbReference>
<protein>
    <submittedName>
        <fullName evidence="7">Amino acid/amide ABC transporter membrane protein 2, HAAT family</fullName>
    </submittedName>
</protein>
<feature type="transmembrane region" description="Helical" evidence="6">
    <location>
        <begin position="9"/>
        <end position="26"/>
    </location>
</feature>
<reference evidence="7 8" key="1">
    <citation type="submission" date="2015-06" db="EMBL/GenBank/DDBJ databases">
        <title>Marinobacter subterrani, a genetically tractable neutrophilic iron-oxidizing strain isolated from the Soudan Iron Mine.</title>
        <authorList>
            <person name="Bonis B.M."/>
            <person name="Gralnick J.A."/>
        </authorList>
    </citation>
    <scope>NUCLEOTIDE SEQUENCE [LARGE SCALE GENOMIC DNA]</scope>
    <source>
        <strain evidence="7 8">JG233</strain>
    </source>
</reference>
<dbReference type="PANTHER" id="PTHR30482:SF17">
    <property type="entry name" value="ABC TRANSPORTER ATP-BINDING PROTEIN"/>
    <property type="match status" value="1"/>
</dbReference>
<feature type="transmembrane region" description="Helical" evidence="6">
    <location>
        <begin position="253"/>
        <end position="277"/>
    </location>
</feature>
<gene>
    <name evidence="7" type="ORF">Msub_20393</name>
</gene>
<sequence length="318" mass="35748">MIFEKRTERLFLPVFLLIVLCLPLFLEANSFFVSKVTTVLILATFVMSLDFLVGRVGLVTLGHALFYGLGGYLFVIIAPEYEAVNFWLYTFYVCALAALIALVVGVVVLRTSGIYFIMITLAISQMAYYFFFDSLNFGGSDGVFIFMKPETSIFGLSFLNLDDPMHFYYLAVLSLFNTLLFLKLILRSRFGRIVEASRQNPERTEALGYNIFAFRLISYVIASTLGAYAGFLFALQYGFVNPSFLTWEMSGTALVMSILGGMGTIYGAILGTFAYEGLQYLFEHLTEEWLLFMGGAIILMVIVLRKGLAGYLEKLLEK</sequence>
<dbReference type="PATRIC" id="fig|1658765.3.peg.3665"/>
<feature type="transmembrane region" description="Helical" evidence="6">
    <location>
        <begin position="289"/>
        <end position="308"/>
    </location>
</feature>
<dbReference type="GO" id="GO:0005886">
    <property type="term" value="C:plasma membrane"/>
    <property type="evidence" value="ECO:0007669"/>
    <property type="project" value="UniProtKB-SubCell"/>
</dbReference>
<name>A0A0J7J5H6_9GAMM</name>
<keyword evidence="3 6" id="KW-0812">Transmembrane</keyword>
<dbReference type="RefSeq" id="WP_048497483.1">
    <property type="nucleotide sequence ID" value="NZ_LFBU01000002.1"/>
</dbReference>
<dbReference type="PANTHER" id="PTHR30482">
    <property type="entry name" value="HIGH-AFFINITY BRANCHED-CHAIN AMINO ACID TRANSPORT SYSTEM PERMEASE"/>
    <property type="match status" value="1"/>
</dbReference>
<dbReference type="GO" id="GO:0015658">
    <property type="term" value="F:branched-chain amino acid transmembrane transporter activity"/>
    <property type="evidence" value="ECO:0007669"/>
    <property type="project" value="InterPro"/>
</dbReference>
<dbReference type="InterPro" id="IPR043428">
    <property type="entry name" value="LivM-like"/>
</dbReference>
<keyword evidence="8" id="KW-1185">Reference proteome</keyword>
<keyword evidence="2" id="KW-1003">Cell membrane</keyword>
<organism evidence="7 8">
    <name type="scientific">Marinobacter subterrani</name>
    <dbReference type="NCBI Taxonomy" id="1658765"/>
    <lineage>
        <taxon>Bacteria</taxon>
        <taxon>Pseudomonadati</taxon>
        <taxon>Pseudomonadota</taxon>
        <taxon>Gammaproteobacteria</taxon>
        <taxon>Pseudomonadales</taxon>
        <taxon>Marinobacteraceae</taxon>
        <taxon>Marinobacter</taxon>
    </lineage>
</organism>
<dbReference type="AlphaFoldDB" id="A0A0J7J5H6"/>
<dbReference type="OrthoDB" id="9034298at2"/>
<evidence type="ECO:0000256" key="1">
    <source>
        <dbReference type="ARBA" id="ARBA00004429"/>
    </source>
</evidence>
<evidence type="ECO:0000313" key="7">
    <source>
        <dbReference type="EMBL" id="KMQ73196.1"/>
    </source>
</evidence>
<dbReference type="InterPro" id="IPR001851">
    <property type="entry name" value="ABC_transp_permease"/>
</dbReference>
<feature type="transmembrane region" description="Helical" evidence="6">
    <location>
        <begin position="167"/>
        <end position="186"/>
    </location>
</feature>
<feature type="transmembrane region" description="Helical" evidence="6">
    <location>
        <begin position="114"/>
        <end position="132"/>
    </location>
</feature>
<comment type="subcellular location">
    <subcellularLocation>
        <location evidence="1">Cell inner membrane</location>
        <topology evidence="1">Multi-pass membrane protein</topology>
    </subcellularLocation>
</comment>
<feature type="transmembrane region" description="Helical" evidence="6">
    <location>
        <begin position="64"/>
        <end position="81"/>
    </location>
</feature>
<evidence type="ECO:0000256" key="3">
    <source>
        <dbReference type="ARBA" id="ARBA00022692"/>
    </source>
</evidence>
<comment type="caution">
    <text evidence="7">The sequence shown here is derived from an EMBL/GenBank/DDBJ whole genome shotgun (WGS) entry which is preliminary data.</text>
</comment>
<evidence type="ECO:0000256" key="5">
    <source>
        <dbReference type="ARBA" id="ARBA00023136"/>
    </source>
</evidence>
<dbReference type="STRING" id="1658765.Msub_20393"/>
<dbReference type="CDD" id="cd06581">
    <property type="entry name" value="TM_PBP1_LivM_like"/>
    <property type="match status" value="1"/>
</dbReference>
<feature type="transmembrane region" description="Helical" evidence="6">
    <location>
        <begin position="87"/>
        <end position="109"/>
    </location>
</feature>
<dbReference type="EMBL" id="LFBU01000002">
    <property type="protein sequence ID" value="KMQ73196.1"/>
    <property type="molecule type" value="Genomic_DNA"/>
</dbReference>
<keyword evidence="5 6" id="KW-0472">Membrane</keyword>